<dbReference type="VEuPathDB" id="TrichDB:TRFO_40896"/>
<dbReference type="InterPro" id="IPR008271">
    <property type="entry name" value="Ser/Thr_kinase_AS"/>
</dbReference>
<dbReference type="GeneID" id="94848169"/>
<dbReference type="PANTHER" id="PTHR11102:SF160">
    <property type="entry name" value="ERAD-ASSOCIATED E3 UBIQUITIN-PROTEIN LIGASE COMPONENT HRD3"/>
    <property type="match status" value="1"/>
</dbReference>
<dbReference type="Pfam" id="PF08238">
    <property type="entry name" value="Sel1"/>
    <property type="match status" value="16"/>
</dbReference>
<dbReference type="InterPro" id="IPR001245">
    <property type="entry name" value="Ser-Thr/Tyr_kinase_cat_dom"/>
</dbReference>
<name>A0A1J4J043_9EUKA</name>
<dbReference type="EMBL" id="MLAK01001467">
    <property type="protein sequence ID" value="OHS92794.1"/>
    <property type="molecule type" value="Genomic_DNA"/>
</dbReference>
<accession>A0A1J4J043</accession>
<proteinExistence type="inferred from homology"/>
<dbReference type="PROSITE" id="PS50011">
    <property type="entry name" value="PROTEIN_KINASE_DOM"/>
    <property type="match status" value="1"/>
</dbReference>
<evidence type="ECO:0000313" key="4">
    <source>
        <dbReference type="Proteomes" id="UP000179807"/>
    </source>
</evidence>
<dbReference type="OrthoDB" id="272077at2759"/>
<dbReference type="InterPro" id="IPR000719">
    <property type="entry name" value="Prot_kinase_dom"/>
</dbReference>
<sequence>MTKVFSIEIKITYARNWSFAFKKLISSLHHFEMIQGLFNNEMKKFNVIQEVITESSLGHSYLVSDQHGTIFFAKIINFDYQNSINQNILNDIEKVFQLKHPSILPYSFISLTDLRSQNHPMFLTNFINQNHSLHDYFQSISKKKSTNNSPNNSMFSSSITSLNNSFDNSMNNSLNNSLGNSLNDSMNNSLNDSMNNSLNDSLGNSLTSEIMTPTQKYLILLGISAGMFYLHQKCNIIHADLKPSNILLDNRNYPLIVDYGLNQLFMRERTIKLSKHLSIVACLPPELFLGGEIGKHSDVYSFAMIAFQLLTNTRAYSNIKNRKKLIETIKSGTIPSFNSNVVNDSDNISIPVALKELLERCWNLDVSERPKFDHIYLLLKNDWRFLFNGIDIQTINEYIQYLNSNNSEMNNLCESEENMMRIAEANKGNVYEMCYVGMSKIKGINGFYKDLMNGELYLKNAADSSYAEAEAEYGEYLVSKGTQDSYSQALIYLTRAIEKDIMKSKCKLSFMYKFGLGVPLNLNYSIQLQKEAADANCVDGLNNYGQILENGEGMSQSPKEASVYYQKAMELGSNRGKALLGRLLVDGSGIKKNEQLGIQYIIESMKSGDNTGLNQYGYLCEKGIVVKKNLKEAFMFYKLAADRGDSYAMNNCGRFYEKGLLGNKDMHKALEYYYKGSTLGDTYAINSYAICLEKGLGIPKDSQKAFNYFKMAAEAGDPYFINKVAMYFEKGYGLMKPNAKKAANYYKLLADNGNCYAMNRYGICLQDGKGVEKNVDLAVEYFKKAADRGETKAMINLAHCLKLGRGIKKDMNEAIKYFKTAADLGDINAQNMYARCIEGLRTPKNTNKAIEMFIKGINKGDRHSMTSYANILIEGQGVKKDVARAMELYRKAADLGDIVAMKSLAVIYQKGVLVEKNISEALSFSKKAADLGNIFSMTLYADLLFHQYKDSKNEEAGAEVVKYLTMAIEADPEKSSIAHDRIGSCYDIGFGVPVDKKKAAEEYKMAADSKQASRFAKKKYADFLLYGIGVEKNEKEAAKYMKSAADCHCAEAATEYARMLHNGIGVEVNHEEAEKYMKKLSEYWTPLQPEDLTLDQMINEKYREYRKDPNYKFNDNDKAFLKVMEYEKEHHTKAIEM</sequence>
<dbReference type="SMART" id="SM00220">
    <property type="entry name" value="S_TKc"/>
    <property type="match status" value="1"/>
</dbReference>
<dbReference type="Pfam" id="PF07714">
    <property type="entry name" value="PK_Tyr_Ser-Thr"/>
    <property type="match status" value="1"/>
</dbReference>
<dbReference type="PANTHER" id="PTHR11102">
    <property type="entry name" value="SEL-1-LIKE PROTEIN"/>
    <property type="match status" value="1"/>
</dbReference>
<dbReference type="SMART" id="SM00671">
    <property type="entry name" value="SEL1"/>
    <property type="match status" value="16"/>
</dbReference>
<evidence type="ECO:0000313" key="3">
    <source>
        <dbReference type="EMBL" id="OHS92794.1"/>
    </source>
</evidence>
<evidence type="ECO:0000256" key="1">
    <source>
        <dbReference type="ARBA" id="ARBA00038101"/>
    </source>
</evidence>
<dbReference type="Gene3D" id="1.10.510.10">
    <property type="entry name" value="Transferase(Phosphotransferase) domain 1"/>
    <property type="match status" value="1"/>
</dbReference>
<dbReference type="AlphaFoldDB" id="A0A1J4J043"/>
<dbReference type="InterPro" id="IPR006597">
    <property type="entry name" value="Sel1-like"/>
</dbReference>
<protein>
    <recommendedName>
        <fullName evidence="2">Protein kinase domain-containing protein</fullName>
    </recommendedName>
</protein>
<dbReference type="InterPro" id="IPR011009">
    <property type="entry name" value="Kinase-like_dom_sf"/>
</dbReference>
<dbReference type="SUPFAM" id="SSF56112">
    <property type="entry name" value="Protein kinase-like (PK-like)"/>
    <property type="match status" value="1"/>
</dbReference>
<organism evidence="3 4">
    <name type="scientific">Tritrichomonas foetus</name>
    <dbReference type="NCBI Taxonomy" id="1144522"/>
    <lineage>
        <taxon>Eukaryota</taxon>
        <taxon>Metamonada</taxon>
        <taxon>Parabasalia</taxon>
        <taxon>Tritrichomonadida</taxon>
        <taxon>Tritrichomonadidae</taxon>
        <taxon>Tritrichomonas</taxon>
    </lineage>
</organism>
<dbReference type="RefSeq" id="XP_068345931.1">
    <property type="nucleotide sequence ID" value="XM_068513465.1"/>
</dbReference>
<gene>
    <name evidence="3" type="ORF">TRFO_40896</name>
</gene>
<dbReference type="SUPFAM" id="SSF81901">
    <property type="entry name" value="HCP-like"/>
    <property type="match status" value="3"/>
</dbReference>
<dbReference type="GO" id="GO:0005524">
    <property type="term" value="F:ATP binding"/>
    <property type="evidence" value="ECO:0007669"/>
    <property type="project" value="InterPro"/>
</dbReference>
<comment type="caution">
    <text evidence="3">The sequence shown here is derived from an EMBL/GenBank/DDBJ whole genome shotgun (WGS) entry which is preliminary data.</text>
</comment>
<keyword evidence="4" id="KW-1185">Reference proteome</keyword>
<comment type="similarity">
    <text evidence="1">Belongs to the sel-1 family.</text>
</comment>
<feature type="domain" description="Protein kinase" evidence="2">
    <location>
        <begin position="46"/>
        <end position="384"/>
    </location>
</feature>
<evidence type="ECO:0000259" key="2">
    <source>
        <dbReference type="PROSITE" id="PS50011"/>
    </source>
</evidence>
<dbReference type="PROSITE" id="PS00108">
    <property type="entry name" value="PROTEIN_KINASE_ST"/>
    <property type="match status" value="1"/>
</dbReference>
<dbReference type="Proteomes" id="UP000179807">
    <property type="component" value="Unassembled WGS sequence"/>
</dbReference>
<dbReference type="InterPro" id="IPR011990">
    <property type="entry name" value="TPR-like_helical_dom_sf"/>
</dbReference>
<reference evidence="3" key="1">
    <citation type="submission" date="2016-10" db="EMBL/GenBank/DDBJ databases">
        <authorList>
            <person name="Benchimol M."/>
            <person name="Almeida L.G."/>
            <person name="Vasconcelos A.T."/>
            <person name="Perreira-Neves A."/>
            <person name="Rosa I.A."/>
            <person name="Tasca T."/>
            <person name="Bogo M.R."/>
            <person name="de Souza W."/>
        </authorList>
    </citation>
    <scope>NUCLEOTIDE SEQUENCE [LARGE SCALE GENOMIC DNA]</scope>
    <source>
        <strain evidence="3">K</strain>
    </source>
</reference>
<dbReference type="Gene3D" id="1.25.40.10">
    <property type="entry name" value="Tetratricopeptide repeat domain"/>
    <property type="match status" value="3"/>
</dbReference>
<dbReference type="InterPro" id="IPR050767">
    <property type="entry name" value="Sel1_AlgK"/>
</dbReference>
<dbReference type="GO" id="GO:0004672">
    <property type="term" value="F:protein kinase activity"/>
    <property type="evidence" value="ECO:0007669"/>
    <property type="project" value="InterPro"/>
</dbReference>